<accession>A0A6M3LMN2</accession>
<organism evidence="1">
    <name type="scientific">viral metagenome</name>
    <dbReference type="NCBI Taxonomy" id="1070528"/>
    <lineage>
        <taxon>unclassified sequences</taxon>
        <taxon>metagenomes</taxon>
        <taxon>organismal metagenomes</taxon>
    </lineage>
</organism>
<name>A0A6M3LMN2_9ZZZZ</name>
<dbReference type="AlphaFoldDB" id="A0A6M3LMN2"/>
<reference evidence="1" key="1">
    <citation type="submission" date="2020-03" db="EMBL/GenBank/DDBJ databases">
        <title>The deep terrestrial virosphere.</title>
        <authorList>
            <person name="Holmfeldt K."/>
            <person name="Nilsson E."/>
            <person name="Simone D."/>
            <person name="Lopez-Fernandez M."/>
            <person name="Wu X."/>
            <person name="de Brujin I."/>
            <person name="Lundin D."/>
            <person name="Andersson A."/>
            <person name="Bertilsson S."/>
            <person name="Dopson M."/>
        </authorList>
    </citation>
    <scope>NUCLEOTIDE SEQUENCE</scope>
    <source>
        <strain evidence="1">MM415B03933</strain>
    </source>
</reference>
<gene>
    <name evidence="1" type="ORF">MM415B03933_0010</name>
</gene>
<protein>
    <submittedName>
        <fullName evidence="1">Uncharacterized protein</fullName>
    </submittedName>
</protein>
<dbReference type="EMBL" id="MT143212">
    <property type="protein sequence ID" value="QJA94208.1"/>
    <property type="molecule type" value="Genomic_DNA"/>
</dbReference>
<proteinExistence type="predicted"/>
<evidence type="ECO:0000313" key="1">
    <source>
        <dbReference type="EMBL" id="QJA94208.1"/>
    </source>
</evidence>
<sequence>MCNCKEGAGQRELTQIERGDISRILYAYQRAPTMSAAYERRLELYEYINNLLNEERAK</sequence>